<sequence>MLGLFGARALREDAPAARQPPWARELRFALLRPRGRLGLGYAAVEAAFVHAPTRTLLLTDGLVHVPREPPAVLDRANLRALGMPGNAVSVGAALTNWRGQGAAIREADEADARRPPTDAQAVARGWKRNAVLSLYFGPSADAIAAPERAFDALAGRWLVGPVCATLIYSSDKVRGALAEWVEQIASGRLGRFDTIVPAHLAVARGTPADVRRAFAPVLSGSATAAYRASDVRLLADLSAGLRTLGVI</sequence>
<protein>
    <submittedName>
        <fullName evidence="1">Uncharacterized protein</fullName>
    </submittedName>
</protein>
<accession>A0A8J5XDQ8</accession>
<dbReference type="Proteomes" id="UP000751190">
    <property type="component" value="Unassembled WGS sequence"/>
</dbReference>
<dbReference type="AlphaFoldDB" id="A0A8J5XDQ8"/>
<dbReference type="InterPro" id="IPR025638">
    <property type="entry name" value="DUF4336"/>
</dbReference>
<dbReference type="EMBL" id="JAGTXO010000048">
    <property type="protein sequence ID" value="KAG8458764.1"/>
    <property type="molecule type" value="Genomic_DNA"/>
</dbReference>
<gene>
    <name evidence="1" type="ORF">KFE25_012962</name>
</gene>
<dbReference type="OrthoDB" id="421671at2759"/>
<reference evidence="1" key="1">
    <citation type="submission" date="2021-05" db="EMBL/GenBank/DDBJ databases">
        <title>The genome of the haptophyte Pavlova lutheri (Diacronema luteri, Pavlovales) - a model for lipid biosynthesis in eukaryotic algae.</title>
        <authorList>
            <person name="Hulatt C.J."/>
            <person name="Posewitz M.C."/>
        </authorList>
    </citation>
    <scope>NUCLEOTIDE SEQUENCE</scope>
    <source>
        <strain evidence="1">NIVA-4/92</strain>
    </source>
</reference>
<comment type="caution">
    <text evidence="1">The sequence shown here is derived from an EMBL/GenBank/DDBJ whole genome shotgun (WGS) entry which is preliminary data.</text>
</comment>
<dbReference type="PANTHER" id="PTHR33835">
    <property type="entry name" value="YALI0C07656P"/>
    <property type="match status" value="1"/>
</dbReference>
<name>A0A8J5XDQ8_DIALT</name>
<dbReference type="PANTHER" id="PTHR33835:SF2">
    <property type="entry name" value="LYSINE-TRNA LIGASE"/>
    <property type="match status" value="1"/>
</dbReference>
<proteinExistence type="predicted"/>
<organism evidence="1 2">
    <name type="scientific">Diacronema lutheri</name>
    <name type="common">Unicellular marine alga</name>
    <name type="synonym">Monochrysis lutheri</name>
    <dbReference type="NCBI Taxonomy" id="2081491"/>
    <lineage>
        <taxon>Eukaryota</taxon>
        <taxon>Haptista</taxon>
        <taxon>Haptophyta</taxon>
        <taxon>Pavlovophyceae</taxon>
        <taxon>Pavlovales</taxon>
        <taxon>Pavlovaceae</taxon>
        <taxon>Diacronema</taxon>
    </lineage>
</organism>
<evidence type="ECO:0000313" key="2">
    <source>
        <dbReference type="Proteomes" id="UP000751190"/>
    </source>
</evidence>
<keyword evidence="2" id="KW-1185">Reference proteome</keyword>
<dbReference type="Pfam" id="PF14234">
    <property type="entry name" value="DUF4336"/>
    <property type="match status" value="1"/>
</dbReference>
<evidence type="ECO:0000313" key="1">
    <source>
        <dbReference type="EMBL" id="KAG8458764.1"/>
    </source>
</evidence>